<dbReference type="EMBL" id="VBAM01000175">
    <property type="protein sequence ID" value="TMJ12790.1"/>
    <property type="molecule type" value="Genomic_DNA"/>
</dbReference>
<protein>
    <submittedName>
        <fullName evidence="2">YggT family protein</fullName>
    </submittedName>
</protein>
<gene>
    <name evidence="2" type="ORF">E6H02_05685</name>
</gene>
<dbReference type="GO" id="GO:0016020">
    <property type="term" value="C:membrane"/>
    <property type="evidence" value="ECO:0007669"/>
    <property type="project" value="InterPro"/>
</dbReference>
<dbReference type="PANTHER" id="PTHR33219:SF14">
    <property type="entry name" value="PROTEIN COFACTOR ASSEMBLY OF COMPLEX C SUBUNIT B CCB3, CHLOROPLASTIC-RELATED"/>
    <property type="match status" value="1"/>
</dbReference>
<evidence type="ECO:0000313" key="3">
    <source>
        <dbReference type="Proteomes" id="UP000320393"/>
    </source>
</evidence>
<dbReference type="Proteomes" id="UP000320393">
    <property type="component" value="Unassembled WGS sequence"/>
</dbReference>
<dbReference type="AlphaFoldDB" id="A0A537LXR6"/>
<accession>A0A537LXR6</accession>
<comment type="caution">
    <text evidence="2">The sequence shown here is derived from an EMBL/GenBank/DDBJ whole genome shotgun (WGS) entry which is preliminary data.</text>
</comment>
<sequence>MDRFYATMNSVDPVIITAMITLVDRAIELLTFLVLVRVVLSWVPSVDYGHPLISLIVRITDPVLLPVRRLLPSVSGLDLSPWIAMLLLNFARQLIHQLLVSLLTAT</sequence>
<dbReference type="InterPro" id="IPR003425">
    <property type="entry name" value="CCB3/YggT"/>
</dbReference>
<proteinExistence type="inferred from homology"/>
<organism evidence="2 3">
    <name type="scientific">Candidatus Segetimicrobium genomatis</name>
    <dbReference type="NCBI Taxonomy" id="2569760"/>
    <lineage>
        <taxon>Bacteria</taxon>
        <taxon>Bacillati</taxon>
        <taxon>Candidatus Sysuimicrobiota</taxon>
        <taxon>Candidatus Sysuimicrobiia</taxon>
        <taxon>Candidatus Sysuimicrobiales</taxon>
        <taxon>Candidatus Segetimicrobiaceae</taxon>
        <taxon>Candidatus Segetimicrobium</taxon>
    </lineage>
</organism>
<dbReference type="Pfam" id="PF02325">
    <property type="entry name" value="CCB3_YggT"/>
    <property type="match status" value="1"/>
</dbReference>
<reference evidence="2 3" key="1">
    <citation type="journal article" date="2019" name="Nat. Microbiol.">
        <title>Mediterranean grassland soil C-N compound turnover is dependent on rainfall and depth, and is mediated by genomically divergent microorganisms.</title>
        <authorList>
            <person name="Diamond S."/>
            <person name="Andeer P.F."/>
            <person name="Li Z."/>
            <person name="Crits-Christoph A."/>
            <person name="Burstein D."/>
            <person name="Anantharaman K."/>
            <person name="Lane K.R."/>
            <person name="Thomas B.C."/>
            <person name="Pan C."/>
            <person name="Northen T.R."/>
            <person name="Banfield J.F."/>
        </authorList>
    </citation>
    <scope>NUCLEOTIDE SEQUENCE [LARGE SCALE GENOMIC DNA]</scope>
    <source>
        <strain evidence="2">NP_5</strain>
    </source>
</reference>
<name>A0A537LXR6_9BACT</name>
<evidence type="ECO:0000256" key="1">
    <source>
        <dbReference type="ARBA" id="ARBA00010894"/>
    </source>
</evidence>
<dbReference type="PANTHER" id="PTHR33219">
    <property type="entry name" value="YLMG HOMOLOG PROTEIN 2, CHLOROPLASTIC"/>
    <property type="match status" value="1"/>
</dbReference>
<evidence type="ECO:0000313" key="2">
    <source>
        <dbReference type="EMBL" id="TMJ12790.1"/>
    </source>
</evidence>
<comment type="similarity">
    <text evidence="1">Belongs to the YggT family.</text>
</comment>